<dbReference type="EMBL" id="SJPT01000008">
    <property type="protein sequence ID" value="TWU20505.1"/>
    <property type="molecule type" value="Genomic_DNA"/>
</dbReference>
<gene>
    <name evidence="1" type="ORF">Pla52o_43830</name>
</gene>
<keyword evidence="2" id="KW-1185">Reference proteome</keyword>
<dbReference type="AlphaFoldDB" id="A0A5C6C8U4"/>
<organism evidence="1 2">
    <name type="scientific">Novipirellula galeiformis</name>
    <dbReference type="NCBI Taxonomy" id="2528004"/>
    <lineage>
        <taxon>Bacteria</taxon>
        <taxon>Pseudomonadati</taxon>
        <taxon>Planctomycetota</taxon>
        <taxon>Planctomycetia</taxon>
        <taxon>Pirellulales</taxon>
        <taxon>Pirellulaceae</taxon>
        <taxon>Novipirellula</taxon>
    </lineage>
</organism>
<sequence>MRIRVGSSAPVSLPKNLAEISISNPPGCATDAHAAWFLLIDGITRMIATTRLVDVGRYSCASFQYSLSVCISILTMDSDSGR</sequence>
<name>A0A5C6C8U4_9BACT</name>
<reference evidence="1 2" key="1">
    <citation type="submission" date="2019-02" db="EMBL/GenBank/DDBJ databases">
        <title>Deep-cultivation of Planctomycetes and their phenomic and genomic characterization uncovers novel biology.</title>
        <authorList>
            <person name="Wiegand S."/>
            <person name="Jogler M."/>
            <person name="Boedeker C."/>
            <person name="Pinto D."/>
            <person name="Vollmers J."/>
            <person name="Rivas-Marin E."/>
            <person name="Kohn T."/>
            <person name="Peeters S.H."/>
            <person name="Heuer A."/>
            <person name="Rast P."/>
            <person name="Oberbeckmann S."/>
            <person name="Bunk B."/>
            <person name="Jeske O."/>
            <person name="Meyerdierks A."/>
            <person name="Storesund J.E."/>
            <person name="Kallscheuer N."/>
            <person name="Luecker S."/>
            <person name="Lage O.M."/>
            <person name="Pohl T."/>
            <person name="Merkel B.J."/>
            <person name="Hornburger P."/>
            <person name="Mueller R.-W."/>
            <person name="Bruemmer F."/>
            <person name="Labrenz M."/>
            <person name="Spormann A.M."/>
            <person name="Op Den Camp H."/>
            <person name="Overmann J."/>
            <person name="Amann R."/>
            <person name="Jetten M.S.M."/>
            <person name="Mascher T."/>
            <person name="Medema M.H."/>
            <person name="Devos D.P."/>
            <person name="Kaster A.-K."/>
            <person name="Ovreas L."/>
            <person name="Rohde M."/>
            <person name="Galperin M.Y."/>
            <person name="Jogler C."/>
        </authorList>
    </citation>
    <scope>NUCLEOTIDE SEQUENCE [LARGE SCALE GENOMIC DNA]</scope>
    <source>
        <strain evidence="1 2">Pla52o</strain>
    </source>
</reference>
<accession>A0A5C6C8U4</accession>
<evidence type="ECO:0000313" key="2">
    <source>
        <dbReference type="Proteomes" id="UP000316304"/>
    </source>
</evidence>
<evidence type="ECO:0000313" key="1">
    <source>
        <dbReference type="EMBL" id="TWU20505.1"/>
    </source>
</evidence>
<dbReference type="Proteomes" id="UP000316304">
    <property type="component" value="Unassembled WGS sequence"/>
</dbReference>
<protein>
    <submittedName>
        <fullName evidence="1">Uncharacterized protein</fullName>
    </submittedName>
</protein>
<comment type="caution">
    <text evidence="1">The sequence shown here is derived from an EMBL/GenBank/DDBJ whole genome shotgun (WGS) entry which is preliminary data.</text>
</comment>
<proteinExistence type="predicted"/>